<dbReference type="Pfam" id="PF01544">
    <property type="entry name" value="CorA"/>
    <property type="match status" value="1"/>
</dbReference>
<evidence type="ECO:0000256" key="8">
    <source>
        <dbReference type="ARBA" id="ARBA00023065"/>
    </source>
</evidence>
<keyword evidence="15" id="KW-1185">Reference proteome</keyword>
<dbReference type="Proteomes" id="UP000516428">
    <property type="component" value="Chromosome"/>
</dbReference>
<comment type="function">
    <text evidence="11">Mediates influx of magnesium ions. Alternates between open and closed states. Activated by low cytoplasmic Mg(2+) levels. Inactive when cytoplasmic Mg(2+) levels are high.</text>
</comment>
<comment type="subcellular location">
    <subcellularLocation>
        <location evidence="1">Cell membrane</location>
        <topology evidence="1">Multi-pass membrane protein</topology>
    </subcellularLocation>
</comment>
<evidence type="ECO:0000313" key="14">
    <source>
        <dbReference type="EMBL" id="QNS03419.1"/>
    </source>
</evidence>
<keyword evidence="8" id="KW-0406">Ion transport</keyword>
<feature type="region of interest" description="Disordered" evidence="12">
    <location>
        <begin position="1"/>
        <end position="47"/>
    </location>
</feature>
<dbReference type="AlphaFoldDB" id="A0A7H1B3W4"/>
<feature type="transmembrane region" description="Helical" evidence="13">
    <location>
        <begin position="329"/>
        <end position="348"/>
    </location>
</feature>
<dbReference type="KEGG" id="sxn:IAG42_07085"/>
<dbReference type="Gene3D" id="3.30.460.20">
    <property type="entry name" value="CorA soluble domain-like"/>
    <property type="match status" value="1"/>
</dbReference>
<evidence type="ECO:0000256" key="10">
    <source>
        <dbReference type="ARBA" id="ARBA00034269"/>
    </source>
</evidence>
<dbReference type="InterPro" id="IPR002523">
    <property type="entry name" value="MgTranspt_CorA/ZnTranspt_ZntB"/>
</dbReference>
<accession>A0A7H1B3W4</accession>
<dbReference type="InterPro" id="IPR045863">
    <property type="entry name" value="CorA_TM1_TM2"/>
</dbReference>
<evidence type="ECO:0000313" key="15">
    <source>
        <dbReference type="Proteomes" id="UP000516428"/>
    </source>
</evidence>
<dbReference type="PANTHER" id="PTHR46494">
    <property type="entry name" value="CORA FAMILY METAL ION TRANSPORTER (EUROFUNG)"/>
    <property type="match status" value="1"/>
</dbReference>
<evidence type="ECO:0000256" key="6">
    <source>
        <dbReference type="ARBA" id="ARBA00022842"/>
    </source>
</evidence>
<dbReference type="SUPFAM" id="SSF143865">
    <property type="entry name" value="CorA soluble domain-like"/>
    <property type="match status" value="1"/>
</dbReference>
<sequence>MARRQGRSGEGGGGARRYSWRRGPAPEPSARPAPAPAGAPAPPREPADSVVHAALYRDGVRVASPESLTDTYRQLRERPRTMAWIGLARPTEAELKSLAAEFDLHELAVEDALEAHQRPKLERYGETLFVVLRAARYLDAPEEVDFGELHVFVGPDFLITVRHGAAPDLSAVRHRMEASPDLLRLGPEAVLYAILDAVVDGYAPVVDGVQNDIDEIETEVFSGAPEVSRRIYELSREMVEFQRATRPLVGMLHGLMAGFAKYGTDEELQRYLRDVADHVTHTSERVDGFRQALADILTVNATLVTQQQNAEMKAMAEAGFEQNEEIKKISAWAAILFAPTLVGTIYGMNFENMPELGWGFGYPFAIGLMGVVCVSLYVIFKRRGWL</sequence>
<keyword evidence="5 13" id="KW-0812">Transmembrane</keyword>
<keyword evidence="6" id="KW-0460">Magnesium</keyword>
<protein>
    <submittedName>
        <fullName evidence="14">Magnesium and cobalt transport protein CorA</fullName>
    </submittedName>
</protein>
<evidence type="ECO:0000256" key="12">
    <source>
        <dbReference type="SAM" id="MobiDB-lite"/>
    </source>
</evidence>
<dbReference type="PANTHER" id="PTHR46494:SF1">
    <property type="entry name" value="CORA FAMILY METAL ION TRANSPORTER (EUROFUNG)"/>
    <property type="match status" value="1"/>
</dbReference>
<evidence type="ECO:0000256" key="2">
    <source>
        <dbReference type="ARBA" id="ARBA00009765"/>
    </source>
</evidence>
<keyword evidence="3" id="KW-0813">Transport</keyword>
<dbReference type="InterPro" id="IPR045861">
    <property type="entry name" value="CorA_cytoplasmic_dom"/>
</dbReference>
<dbReference type="GO" id="GO:0000287">
    <property type="term" value="F:magnesium ion binding"/>
    <property type="evidence" value="ECO:0007669"/>
    <property type="project" value="TreeGrafter"/>
</dbReference>
<evidence type="ECO:0000256" key="11">
    <source>
        <dbReference type="ARBA" id="ARBA00045497"/>
    </source>
</evidence>
<proteinExistence type="inferred from homology"/>
<organism evidence="14 15">
    <name type="scientific">Streptomyces xanthii</name>
    <dbReference type="NCBI Taxonomy" id="2768069"/>
    <lineage>
        <taxon>Bacteria</taxon>
        <taxon>Bacillati</taxon>
        <taxon>Actinomycetota</taxon>
        <taxon>Actinomycetes</taxon>
        <taxon>Kitasatosporales</taxon>
        <taxon>Streptomycetaceae</taxon>
        <taxon>Streptomyces</taxon>
    </lineage>
</organism>
<dbReference type="CDD" id="cd12830">
    <property type="entry name" value="MtCorA-like"/>
    <property type="match status" value="1"/>
</dbReference>
<comment type="catalytic activity">
    <reaction evidence="10">
        <text>Mg(2+)(in) = Mg(2+)(out)</text>
        <dbReference type="Rhea" id="RHEA:29827"/>
        <dbReference type="ChEBI" id="CHEBI:18420"/>
    </reaction>
</comment>
<dbReference type="SUPFAM" id="SSF144083">
    <property type="entry name" value="Magnesium transport protein CorA, transmembrane region"/>
    <property type="match status" value="1"/>
</dbReference>
<dbReference type="FunFam" id="1.20.58.340:FF:000004">
    <property type="entry name" value="Magnesium transport protein CorA"/>
    <property type="match status" value="1"/>
</dbReference>
<dbReference type="GO" id="GO:0015095">
    <property type="term" value="F:magnesium ion transmembrane transporter activity"/>
    <property type="evidence" value="ECO:0007669"/>
    <property type="project" value="TreeGrafter"/>
</dbReference>
<feature type="transmembrane region" description="Helical" evidence="13">
    <location>
        <begin position="360"/>
        <end position="380"/>
    </location>
</feature>
<evidence type="ECO:0000256" key="5">
    <source>
        <dbReference type="ARBA" id="ARBA00022692"/>
    </source>
</evidence>
<evidence type="ECO:0000256" key="7">
    <source>
        <dbReference type="ARBA" id="ARBA00022989"/>
    </source>
</evidence>
<dbReference type="RefSeq" id="WP_188336173.1">
    <property type="nucleotide sequence ID" value="NZ_CP061281.1"/>
</dbReference>
<name>A0A7H1B3W4_9ACTN</name>
<evidence type="ECO:0000256" key="13">
    <source>
        <dbReference type="SAM" id="Phobius"/>
    </source>
</evidence>
<dbReference type="GO" id="GO:0050897">
    <property type="term" value="F:cobalt ion binding"/>
    <property type="evidence" value="ECO:0007669"/>
    <property type="project" value="TreeGrafter"/>
</dbReference>
<keyword evidence="7 13" id="KW-1133">Transmembrane helix</keyword>
<comment type="similarity">
    <text evidence="2">Belongs to the CorA metal ion transporter (MIT) (TC 1.A.35) family.</text>
</comment>
<feature type="compositionally biased region" description="Pro residues" evidence="12">
    <location>
        <begin position="25"/>
        <end position="44"/>
    </location>
</feature>
<dbReference type="GO" id="GO:0015087">
    <property type="term" value="F:cobalt ion transmembrane transporter activity"/>
    <property type="evidence" value="ECO:0007669"/>
    <property type="project" value="TreeGrafter"/>
</dbReference>
<evidence type="ECO:0000256" key="4">
    <source>
        <dbReference type="ARBA" id="ARBA00022475"/>
    </source>
</evidence>
<keyword evidence="9 13" id="KW-0472">Membrane</keyword>
<dbReference type="Gene3D" id="1.20.58.340">
    <property type="entry name" value="Magnesium transport protein CorA, transmembrane region"/>
    <property type="match status" value="2"/>
</dbReference>
<evidence type="ECO:0000256" key="1">
    <source>
        <dbReference type="ARBA" id="ARBA00004651"/>
    </source>
</evidence>
<evidence type="ECO:0000256" key="9">
    <source>
        <dbReference type="ARBA" id="ARBA00023136"/>
    </source>
</evidence>
<dbReference type="EMBL" id="CP061281">
    <property type="protein sequence ID" value="QNS03419.1"/>
    <property type="molecule type" value="Genomic_DNA"/>
</dbReference>
<evidence type="ECO:0000256" key="3">
    <source>
        <dbReference type="ARBA" id="ARBA00022448"/>
    </source>
</evidence>
<reference evidence="14 15" key="1">
    <citation type="submission" date="2020-09" db="EMBL/GenBank/DDBJ databases">
        <title>A novel species.</title>
        <authorList>
            <person name="Gao J."/>
        </authorList>
    </citation>
    <scope>NUCLEOTIDE SEQUENCE [LARGE SCALE GENOMIC DNA]</scope>
    <source>
        <strain evidence="14 15">CRXT-Y-14</strain>
    </source>
</reference>
<dbReference type="GO" id="GO:0005886">
    <property type="term" value="C:plasma membrane"/>
    <property type="evidence" value="ECO:0007669"/>
    <property type="project" value="UniProtKB-SubCell"/>
</dbReference>
<keyword evidence="4" id="KW-1003">Cell membrane</keyword>
<gene>
    <name evidence="14" type="ORF">IAG42_07085</name>
</gene>